<proteinExistence type="inferred from homology"/>
<dbReference type="Gene3D" id="3.30.2180.10">
    <property type="entry name" value="ATP12-like"/>
    <property type="match status" value="1"/>
</dbReference>
<feature type="region of interest" description="Disordered" evidence="6">
    <location>
        <begin position="23"/>
        <end position="58"/>
    </location>
</feature>
<feature type="compositionally biased region" description="Polar residues" evidence="6">
    <location>
        <begin position="23"/>
        <end position="34"/>
    </location>
</feature>
<gene>
    <name evidence="7" type="primary">atp12</name>
    <name evidence="7" type="ORF">H2201_008437</name>
</gene>
<evidence type="ECO:0000256" key="5">
    <source>
        <dbReference type="ARBA" id="ARBA00023186"/>
    </source>
</evidence>
<evidence type="ECO:0000313" key="8">
    <source>
        <dbReference type="Proteomes" id="UP001172684"/>
    </source>
</evidence>
<comment type="caution">
    <text evidence="7">The sequence shown here is derived from an EMBL/GenBank/DDBJ whole genome shotgun (WGS) entry which is preliminary data.</text>
</comment>
<evidence type="ECO:0000256" key="1">
    <source>
        <dbReference type="ARBA" id="ARBA00004173"/>
    </source>
</evidence>
<dbReference type="Proteomes" id="UP001172684">
    <property type="component" value="Unassembled WGS sequence"/>
</dbReference>
<reference evidence="7" key="1">
    <citation type="submission" date="2022-10" db="EMBL/GenBank/DDBJ databases">
        <title>Culturing micro-colonial fungi from biological soil crusts in the Mojave desert and describing Neophaeococcomyces mojavensis, and introducing the new genera and species Taxawa tesnikishii.</title>
        <authorList>
            <person name="Kurbessoian T."/>
            <person name="Stajich J.E."/>
        </authorList>
    </citation>
    <scope>NUCLEOTIDE SEQUENCE</scope>
    <source>
        <strain evidence="7">TK_1</strain>
    </source>
</reference>
<dbReference type="PANTHER" id="PTHR21013">
    <property type="entry name" value="ATP SYNTHASE MITOCHONDRIAL F1 COMPLEX ASSEMBLY FACTOR 2/ATP12 PROTEIN, MITOCHONDRIAL PRECURSOR"/>
    <property type="match status" value="1"/>
</dbReference>
<organism evidence="7 8">
    <name type="scientific">Coniosporium apollinis</name>
    <dbReference type="NCBI Taxonomy" id="61459"/>
    <lineage>
        <taxon>Eukaryota</taxon>
        <taxon>Fungi</taxon>
        <taxon>Dikarya</taxon>
        <taxon>Ascomycota</taxon>
        <taxon>Pezizomycotina</taxon>
        <taxon>Dothideomycetes</taxon>
        <taxon>Dothideomycetes incertae sedis</taxon>
        <taxon>Coniosporium</taxon>
    </lineage>
</organism>
<evidence type="ECO:0000256" key="6">
    <source>
        <dbReference type="SAM" id="MobiDB-lite"/>
    </source>
</evidence>
<comment type="subcellular location">
    <subcellularLocation>
        <location evidence="1">Mitochondrion</location>
    </subcellularLocation>
</comment>
<accession>A0ABQ9NKH2</accession>
<dbReference type="InterPro" id="IPR042272">
    <property type="entry name" value="ATP12_ATP_synth-F1-assembly_N"/>
</dbReference>
<evidence type="ECO:0000256" key="4">
    <source>
        <dbReference type="ARBA" id="ARBA00023128"/>
    </source>
</evidence>
<keyword evidence="8" id="KW-1185">Reference proteome</keyword>
<keyword evidence="5" id="KW-0143">Chaperone</keyword>
<dbReference type="PANTHER" id="PTHR21013:SF10">
    <property type="entry name" value="ATP SYNTHASE MITOCHONDRIAL F1 COMPLEX ASSEMBLY FACTOR 2"/>
    <property type="match status" value="1"/>
</dbReference>
<dbReference type="InterPro" id="IPR011419">
    <property type="entry name" value="ATP12_ATP_synth-F1-assembly"/>
</dbReference>
<evidence type="ECO:0000256" key="3">
    <source>
        <dbReference type="ARBA" id="ARBA00022946"/>
    </source>
</evidence>
<keyword evidence="3" id="KW-0809">Transit peptide</keyword>
<evidence type="ECO:0000313" key="7">
    <source>
        <dbReference type="EMBL" id="KAJ9656785.1"/>
    </source>
</evidence>
<dbReference type="Gene3D" id="1.10.3580.10">
    <property type="entry name" value="ATP12 ATPase"/>
    <property type="match status" value="1"/>
</dbReference>
<comment type="similarity">
    <text evidence="2">Belongs to the ATP12 family.</text>
</comment>
<sequence length="376" mass="41937">MEALRPLLSSASLPTHRAVTKRSWASIQRLHTSSPKPATPLPHPTAPGPPPEPPIPAASQAENRIARKLKNAELLRRGQSLRADPAKPGTALKKRFWKDVTVKETPDGYQIFLDSRPVRTASKNILTIPLSKPQLATAIALEWDLLVSAQQALKYHYIPLTSLISRAVDISVADAQGNTKIRDDIVKMLMRYLTTDTLICWVPEKNIHDAVHLEQQRDGTENLRQLQQRTAQPIISYLKAHVWPGVEIVPILGSDSIVPAKQPQMTQDVIRGWLSGLPAWELAGLERGVLATKSLLVAVRLLVEWSEEFAQLQPRSEGNQSQRFGIEEAAEASTTEVRWQTGMWGEVEDTHDVEKEDLRRQLGSVILLVNGEKRQS</sequence>
<dbReference type="InterPro" id="IPR023335">
    <property type="entry name" value="ATP12_ortho_dom_sf"/>
</dbReference>
<dbReference type="Pfam" id="PF07542">
    <property type="entry name" value="ATP12"/>
    <property type="match status" value="1"/>
</dbReference>
<evidence type="ECO:0000256" key="2">
    <source>
        <dbReference type="ARBA" id="ARBA00008231"/>
    </source>
</evidence>
<keyword evidence="4" id="KW-0496">Mitochondrion</keyword>
<dbReference type="SUPFAM" id="SSF160909">
    <property type="entry name" value="ATP12-like"/>
    <property type="match status" value="1"/>
</dbReference>
<dbReference type="EMBL" id="JAPDRL010000116">
    <property type="protein sequence ID" value="KAJ9656785.1"/>
    <property type="molecule type" value="Genomic_DNA"/>
</dbReference>
<feature type="compositionally biased region" description="Pro residues" evidence="6">
    <location>
        <begin position="37"/>
        <end position="56"/>
    </location>
</feature>
<protein>
    <submittedName>
        <fullName evidence="7">ATP synthase mitochondrial F1 complex assembly factor 2</fullName>
    </submittedName>
</protein>
<name>A0ABQ9NKH2_9PEZI</name>